<gene>
    <name evidence="1" type="ORF">GCM10022250_07990</name>
</gene>
<dbReference type="EMBL" id="BAABAO010000003">
    <property type="protein sequence ID" value="GAA4123891.1"/>
    <property type="molecule type" value="Genomic_DNA"/>
</dbReference>
<evidence type="ECO:0000313" key="1">
    <source>
        <dbReference type="EMBL" id="GAA4123891.1"/>
    </source>
</evidence>
<dbReference type="InterPro" id="IPR015946">
    <property type="entry name" value="KH_dom-like_a/b"/>
</dbReference>
<dbReference type="PANTHER" id="PTHR42830:SF1">
    <property type="entry name" value="OSMOTICALLY INDUCIBLE FAMILY PROTEIN"/>
    <property type="match status" value="1"/>
</dbReference>
<protein>
    <submittedName>
        <fullName evidence="1">OsmC family protein</fullName>
    </submittedName>
</protein>
<reference evidence="2" key="1">
    <citation type="journal article" date="2019" name="Int. J. Syst. Evol. Microbiol.">
        <title>The Global Catalogue of Microorganisms (GCM) 10K type strain sequencing project: providing services to taxonomists for standard genome sequencing and annotation.</title>
        <authorList>
            <consortium name="The Broad Institute Genomics Platform"/>
            <consortium name="The Broad Institute Genome Sequencing Center for Infectious Disease"/>
            <person name="Wu L."/>
            <person name="Ma J."/>
        </authorList>
    </citation>
    <scope>NUCLEOTIDE SEQUENCE [LARGE SCALE GENOMIC DNA]</scope>
    <source>
        <strain evidence="2">JCM 17386</strain>
    </source>
</reference>
<dbReference type="InterPro" id="IPR036102">
    <property type="entry name" value="OsmC/Ohrsf"/>
</dbReference>
<name>A0ABP7XQD9_9FLAO</name>
<keyword evidence="2" id="KW-1185">Reference proteome</keyword>
<proteinExistence type="predicted"/>
<dbReference type="SUPFAM" id="SSF82784">
    <property type="entry name" value="OsmC-like"/>
    <property type="match status" value="1"/>
</dbReference>
<dbReference type="InterPro" id="IPR003718">
    <property type="entry name" value="OsmC/Ohr_fam"/>
</dbReference>
<dbReference type="InterPro" id="IPR052707">
    <property type="entry name" value="OsmC_Ohr_Peroxiredoxin"/>
</dbReference>
<dbReference type="PANTHER" id="PTHR42830">
    <property type="entry name" value="OSMOTICALLY INDUCIBLE FAMILY PROTEIN"/>
    <property type="match status" value="1"/>
</dbReference>
<dbReference type="NCBIfam" id="TIGR03562">
    <property type="entry name" value="osmo_induc_OsmC"/>
    <property type="match status" value="1"/>
</dbReference>
<dbReference type="Pfam" id="PF02566">
    <property type="entry name" value="OsmC"/>
    <property type="match status" value="1"/>
</dbReference>
<accession>A0ABP7XQD9</accession>
<dbReference type="InterPro" id="IPR019904">
    <property type="entry name" value="Peroxiredoxin_OsmC"/>
</dbReference>
<evidence type="ECO:0000313" key="2">
    <source>
        <dbReference type="Proteomes" id="UP001501333"/>
    </source>
</evidence>
<organism evidence="1 2">
    <name type="scientific">Flavobacterium chungbukense</name>
    <dbReference type="NCBI Taxonomy" id="877464"/>
    <lineage>
        <taxon>Bacteria</taxon>
        <taxon>Pseudomonadati</taxon>
        <taxon>Bacteroidota</taxon>
        <taxon>Flavobacteriia</taxon>
        <taxon>Flavobacteriales</taxon>
        <taxon>Flavobacteriaceae</taxon>
        <taxon>Flavobacterium</taxon>
    </lineage>
</organism>
<dbReference type="Gene3D" id="3.30.300.20">
    <property type="match status" value="1"/>
</dbReference>
<dbReference type="Proteomes" id="UP001501333">
    <property type="component" value="Unassembled WGS sequence"/>
</dbReference>
<comment type="caution">
    <text evidence="1">The sequence shown here is derived from an EMBL/GenBank/DDBJ whole genome shotgun (WGS) entry which is preliminary data.</text>
</comment>
<sequence length="164" mass="17763">MIIFELNLLLGDQTNKHLILILNQKNMKFTRKAHANWKGTGMEGTGTISTQSTTLDNAQLSFKTRFADGVGTNPEELVAAAHSGCFTMQLSFLLNEGGFTADDLTTEATVTFEDGTITLIHLDLKGKVPSISAEEFEKTAAKAKEICPISKLLNTTITLSATLI</sequence>